<evidence type="ECO:0000256" key="6">
    <source>
        <dbReference type="SAM" id="SignalP"/>
    </source>
</evidence>
<comment type="similarity">
    <text evidence="5">Belongs to the Rap family.</text>
</comment>
<dbReference type="PANTHER" id="PTHR46630:SF1">
    <property type="entry name" value="TETRATRICOPEPTIDE REPEAT PROTEIN 29"/>
    <property type="match status" value="1"/>
</dbReference>
<feature type="signal peptide" evidence="6">
    <location>
        <begin position="1"/>
        <end position="19"/>
    </location>
</feature>
<organism evidence="7 8">
    <name type="scientific">Pendulispora brunnea</name>
    <dbReference type="NCBI Taxonomy" id="2905690"/>
    <lineage>
        <taxon>Bacteria</taxon>
        <taxon>Pseudomonadati</taxon>
        <taxon>Myxococcota</taxon>
        <taxon>Myxococcia</taxon>
        <taxon>Myxococcales</taxon>
        <taxon>Sorangiineae</taxon>
        <taxon>Pendulisporaceae</taxon>
        <taxon>Pendulispora</taxon>
    </lineage>
</organism>
<keyword evidence="6" id="KW-0732">Signal</keyword>
<evidence type="ECO:0000256" key="3">
    <source>
        <dbReference type="ARBA" id="ARBA00022737"/>
    </source>
</evidence>
<dbReference type="InterPro" id="IPR011990">
    <property type="entry name" value="TPR-like_helical_dom_sf"/>
</dbReference>
<dbReference type="SUPFAM" id="SSF48452">
    <property type="entry name" value="TPR-like"/>
    <property type="match status" value="2"/>
</dbReference>
<dbReference type="PANTHER" id="PTHR46630">
    <property type="entry name" value="TETRATRICOPEPTIDE REPEAT PROTEIN 29"/>
    <property type="match status" value="1"/>
</dbReference>
<dbReference type="EMBL" id="CP089982">
    <property type="protein sequence ID" value="WXA99886.1"/>
    <property type="molecule type" value="Genomic_DNA"/>
</dbReference>
<evidence type="ECO:0000256" key="4">
    <source>
        <dbReference type="ARBA" id="ARBA00022803"/>
    </source>
</evidence>
<evidence type="ECO:0000313" key="7">
    <source>
        <dbReference type="EMBL" id="WXA99886.1"/>
    </source>
</evidence>
<feature type="chain" id="PRO_5047157153" evidence="6">
    <location>
        <begin position="20"/>
        <end position="366"/>
    </location>
</feature>
<dbReference type="SMART" id="SM00028">
    <property type="entry name" value="TPR"/>
    <property type="match status" value="3"/>
</dbReference>
<dbReference type="Pfam" id="PF13424">
    <property type="entry name" value="TPR_12"/>
    <property type="match status" value="1"/>
</dbReference>
<protein>
    <submittedName>
        <fullName evidence="7">Tetratricopeptide repeat protein</fullName>
    </submittedName>
</protein>
<gene>
    <name evidence="7" type="ORF">LZC95_24105</name>
</gene>
<dbReference type="InterPro" id="IPR019734">
    <property type="entry name" value="TPR_rpt"/>
</dbReference>
<keyword evidence="4" id="KW-0802">TPR repeat</keyword>
<dbReference type="PROSITE" id="PS51257">
    <property type="entry name" value="PROKAR_LIPOPROTEIN"/>
    <property type="match status" value="1"/>
</dbReference>
<dbReference type="InterPro" id="IPR051476">
    <property type="entry name" value="Bac_ResReg_Asp_Phosphatase"/>
</dbReference>
<reference evidence="7 8" key="1">
    <citation type="submission" date="2021-12" db="EMBL/GenBank/DDBJ databases">
        <title>Discovery of the Pendulisporaceae a myxobacterial family with distinct sporulation behavior and unique specialized metabolism.</title>
        <authorList>
            <person name="Garcia R."/>
            <person name="Popoff A."/>
            <person name="Bader C.D."/>
            <person name="Loehr J."/>
            <person name="Walesch S."/>
            <person name="Walt C."/>
            <person name="Boldt J."/>
            <person name="Bunk B."/>
            <person name="Haeckl F.J.F.P.J."/>
            <person name="Gunesch A.P."/>
            <person name="Birkelbach J."/>
            <person name="Nuebel U."/>
            <person name="Pietschmann T."/>
            <person name="Bach T."/>
            <person name="Mueller R."/>
        </authorList>
    </citation>
    <scope>NUCLEOTIDE SEQUENCE [LARGE SCALE GENOMIC DNA]</scope>
    <source>
        <strain evidence="7 8">MSr12523</strain>
    </source>
</reference>
<accession>A0ABZ2KMJ1</accession>
<evidence type="ECO:0000256" key="5">
    <source>
        <dbReference type="ARBA" id="ARBA00038253"/>
    </source>
</evidence>
<dbReference type="Proteomes" id="UP001379533">
    <property type="component" value="Chromosome"/>
</dbReference>
<dbReference type="Pfam" id="PF13181">
    <property type="entry name" value="TPR_8"/>
    <property type="match status" value="1"/>
</dbReference>
<name>A0ABZ2KMJ1_9BACT</name>
<keyword evidence="2" id="KW-0963">Cytoplasm</keyword>
<keyword evidence="8" id="KW-1185">Reference proteome</keyword>
<evidence type="ECO:0000313" key="8">
    <source>
        <dbReference type="Proteomes" id="UP001379533"/>
    </source>
</evidence>
<evidence type="ECO:0000256" key="1">
    <source>
        <dbReference type="ARBA" id="ARBA00004496"/>
    </source>
</evidence>
<keyword evidence="3" id="KW-0677">Repeat</keyword>
<sequence>MDRTKLLLSSLLASALSLAACSHNDRPVPSPSGAGPGCGGVAAALSRAQRGRGEFDLAERTLSAAEATAQASGDRVGLGDIAAAKVWLLADRAFYGAVDPVAARKTIEDAKRVTRESGNRAAQATVIDAAAFYDYRDILFNGGSYAKVRNEFQQALTAYQALGDLSGEAMSLFHIGLTYEQEGRKEEARPYYQRSAASAERADDPATLSFPVRHLGFLYAEEGKLDEALRHQRRCLFLRIRAGLTLNVPYAYIAVGDAEFAKGDPGRARTYFNDALDLAHEQHSDSVTLEAHKSLGKVDERESRKDAAARHYQEALSIADKLKRNADVKEVCESLTRVYQQLGDRDKAQFYGQRAREADHAIKAKN</sequence>
<comment type="subcellular location">
    <subcellularLocation>
        <location evidence="1">Cytoplasm</location>
    </subcellularLocation>
</comment>
<dbReference type="RefSeq" id="WP_394850527.1">
    <property type="nucleotide sequence ID" value="NZ_CP089982.1"/>
</dbReference>
<evidence type="ECO:0000256" key="2">
    <source>
        <dbReference type="ARBA" id="ARBA00022490"/>
    </source>
</evidence>
<proteinExistence type="inferred from homology"/>
<dbReference type="Gene3D" id="1.25.40.10">
    <property type="entry name" value="Tetratricopeptide repeat domain"/>
    <property type="match status" value="2"/>
</dbReference>